<dbReference type="Pfam" id="PF00172">
    <property type="entry name" value="Zn_clus"/>
    <property type="match status" value="1"/>
</dbReference>
<keyword evidence="8" id="KW-1185">Reference proteome</keyword>
<proteinExistence type="predicted"/>
<dbReference type="Pfam" id="PF04082">
    <property type="entry name" value="Fungal_trans"/>
    <property type="match status" value="1"/>
</dbReference>
<evidence type="ECO:0000256" key="5">
    <source>
        <dbReference type="ARBA" id="ARBA00023242"/>
    </source>
</evidence>
<dbReference type="InterPro" id="IPR036864">
    <property type="entry name" value="Zn2-C6_fun-type_DNA-bd_sf"/>
</dbReference>
<evidence type="ECO:0000256" key="1">
    <source>
        <dbReference type="ARBA" id="ARBA00004123"/>
    </source>
</evidence>
<comment type="caution">
    <text evidence="7">The sequence shown here is derived from an EMBL/GenBank/DDBJ whole genome shotgun (WGS) entry which is preliminary data.</text>
</comment>
<dbReference type="InterPro" id="IPR007219">
    <property type="entry name" value="XnlR_reg_dom"/>
</dbReference>
<dbReference type="CDD" id="cd00067">
    <property type="entry name" value="GAL4"/>
    <property type="match status" value="1"/>
</dbReference>
<organism evidence="7 8">
    <name type="scientific">Basidiobolus ranarum</name>
    <dbReference type="NCBI Taxonomy" id="34480"/>
    <lineage>
        <taxon>Eukaryota</taxon>
        <taxon>Fungi</taxon>
        <taxon>Fungi incertae sedis</taxon>
        <taxon>Zoopagomycota</taxon>
        <taxon>Entomophthoromycotina</taxon>
        <taxon>Basidiobolomycetes</taxon>
        <taxon>Basidiobolales</taxon>
        <taxon>Basidiobolaceae</taxon>
        <taxon>Basidiobolus</taxon>
    </lineage>
</organism>
<keyword evidence="4" id="KW-0804">Transcription</keyword>
<keyword evidence="5" id="KW-0539">Nucleus</keyword>
<dbReference type="InterPro" id="IPR001138">
    <property type="entry name" value="Zn2Cys6_DnaBD"/>
</dbReference>
<dbReference type="SMART" id="SM00066">
    <property type="entry name" value="GAL4"/>
    <property type="match status" value="1"/>
</dbReference>
<evidence type="ECO:0000259" key="6">
    <source>
        <dbReference type="PROSITE" id="PS50048"/>
    </source>
</evidence>
<sequence length="814" mass="90546">MDHSDGSKPVKRKRLTQACDTCRKKKVKCDGNHPSCSNCIRLNVSCAYLPSFKKRGPRQGPPVVEEKLTGSSVEFFRRLSAPGSTQYSKINQQSSSSSSIPNFNPSLISIPALPAVPPNFFSNFSHIPIPSFDAGGTPFFGNIGAHMPPPYPTNCQGKDLEVEEEEEEIGDPLEKEVAVREKVEQVWPQSYLGNTSGLHLLTASGGSEKSPSPKSESESLCLIGADSLPPPQITEHLANIYFDVIYPQMPFIHRPTFFKRLKNKEIPPILILSICACVSRLATHPAGLVDDAPRGGEIFSERFRNILVLCLDDPCLSTTQALLIFSYFEYTNARISRAWMYLGMAVRMAQELGINRLDERGSFDDQSPSEWIEAETRRRVWWSCFIRDRLGSSSTGRSMAIDEQDTRVLLPCDESDFNNENPVESELLDISDNATHVYPAPPSGNTTKREKCIGYRAHWVRLVALLGRVSQFVNSPKFRKARSSTETLAKFASLESSLAIWAKTLPSQFRYPCKLVDEVSPNGYSRAAFITCIHILYHTAIILLYRSNLDLNMLHANDDPTNSLVADSWKRCISSANQIIAIIPEFYTFPPCYNYPHVCFGIFTAGTIYMHSLFSPNISTVVEETRSKLEHTYNTLLMLKKEWLMAGKYCVLLKGLVSIRGRVLAQRNSDKAEASELESLSPLTPEFVSKGSDFSGVMTKIGLENSKPMGLDSTHVPLQIDDNSLNLFDGFQNLTDMPFSQGTLFFDGLLSNAYLNSCTDIPTNIEPSSLELSEIGGIPGNSTEDNQSSFFQYMAVDSQGIDGGWLSNLTSDMF</sequence>
<evidence type="ECO:0000256" key="3">
    <source>
        <dbReference type="ARBA" id="ARBA00023015"/>
    </source>
</evidence>
<evidence type="ECO:0000256" key="4">
    <source>
        <dbReference type="ARBA" id="ARBA00023163"/>
    </source>
</evidence>
<dbReference type="PANTHER" id="PTHR47338">
    <property type="entry name" value="ZN(II)2CYS6 TRANSCRIPTION FACTOR (EUROFUNG)-RELATED"/>
    <property type="match status" value="1"/>
</dbReference>
<gene>
    <name evidence="7" type="ORF">K7432_006392</name>
</gene>
<dbReference type="Gene3D" id="4.10.240.10">
    <property type="entry name" value="Zn(2)-C6 fungal-type DNA-binding domain"/>
    <property type="match status" value="1"/>
</dbReference>
<dbReference type="SMART" id="SM00906">
    <property type="entry name" value="Fungal_trans"/>
    <property type="match status" value="1"/>
</dbReference>
<evidence type="ECO:0000256" key="2">
    <source>
        <dbReference type="ARBA" id="ARBA00022723"/>
    </source>
</evidence>
<dbReference type="Proteomes" id="UP001479436">
    <property type="component" value="Unassembled WGS sequence"/>
</dbReference>
<dbReference type="InterPro" id="IPR050815">
    <property type="entry name" value="TF_fung"/>
</dbReference>
<dbReference type="CDD" id="cd12148">
    <property type="entry name" value="fungal_TF_MHR"/>
    <property type="match status" value="1"/>
</dbReference>
<comment type="subcellular location">
    <subcellularLocation>
        <location evidence="1">Nucleus</location>
    </subcellularLocation>
</comment>
<keyword evidence="2" id="KW-0479">Metal-binding</keyword>
<keyword evidence="3" id="KW-0805">Transcription regulation</keyword>
<dbReference type="EMBL" id="JASJQH010007156">
    <property type="protein sequence ID" value="KAK9717186.1"/>
    <property type="molecule type" value="Genomic_DNA"/>
</dbReference>
<dbReference type="PANTHER" id="PTHR47338:SF5">
    <property type="entry name" value="ZN(II)2CYS6 TRANSCRIPTION FACTOR (EUROFUNG)"/>
    <property type="match status" value="1"/>
</dbReference>
<feature type="domain" description="Zn(2)-C6 fungal-type" evidence="6">
    <location>
        <begin position="18"/>
        <end position="48"/>
    </location>
</feature>
<protein>
    <recommendedName>
        <fullName evidence="6">Zn(2)-C6 fungal-type domain-containing protein</fullName>
    </recommendedName>
</protein>
<reference evidence="7 8" key="1">
    <citation type="submission" date="2023-04" db="EMBL/GenBank/DDBJ databases">
        <title>Genome of Basidiobolus ranarum AG-B5.</title>
        <authorList>
            <person name="Stajich J.E."/>
            <person name="Carter-House D."/>
            <person name="Gryganskyi A."/>
        </authorList>
    </citation>
    <scope>NUCLEOTIDE SEQUENCE [LARGE SCALE GENOMIC DNA]</scope>
    <source>
        <strain evidence="7 8">AG-B5</strain>
    </source>
</reference>
<accession>A0ABR2W2H0</accession>
<evidence type="ECO:0000313" key="8">
    <source>
        <dbReference type="Proteomes" id="UP001479436"/>
    </source>
</evidence>
<dbReference type="PROSITE" id="PS50048">
    <property type="entry name" value="ZN2_CY6_FUNGAL_2"/>
    <property type="match status" value="1"/>
</dbReference>
<evidence type="ECO:0000313" key="7">
    <source>
        <dbReference type="EMBL" id="KAK9717186.1"/>
    </source>
</evidence>
<dbReference type="SUPFAM" id="SSF57701">
    <property type="entry name" value="Zn2/Cys6 DNA-binding domain"/>
    <property type="match status" value="1"/>
</dbReference>
<dbReference type="PROSITE" id="PS00463">
    <property type="entry name" value="ZN2_CY6_FUNGAL_1"/>
    <property type="match status" value="1"/>
</dbReference>
<name>A0ABR2W2H0_9FUNG</name>